<gene>
    <name evidence="2" type="ORF">CC78DRAFT_575913</name>
</gene>
<dbReference type="AlphaFoldDB" id="A0A9P4N744"/>
<feature type="region of interest" description="Disordered" evidence="1">
    <location>
        <begin position="30"/>
        <end position="97"/>
    </location>
</feature>
<feature type="compositionally biased region" description="Polar residues" evidence="1">
    <location>
        <begin position="78"/>
        <end position="97"/>
    </location>
</feature>
<proteinExistence type="predicted"/>
<evidence type="ECO:0000256" key="1">
    <source>
        <dbReference type="SAM" id="MobiDB-lite"/>
    </source>
</evidence>
<accession>A0A9P4N744</accession>
<organism evidence="2 3">
    <name type="scientific">Lojkania enalia</name>
    <dbReference type="NCBI Taxonomy" id="147567"/>
    <lineage>
        <taxon>Eukaryota</taxon>
        <taxon>Fungi</taxon>
        <taxon>Dikarya</taxon>
        <taxon>Ascomycota</taxon>
        <taxon>Pezizomycotina</taxon>
        <taxon>Dothideomycetes</taxon>
        <taxon>Pleosporomycetidae</taxon>
        <taxon>Pleosporales</taxon>
        <taxon>Pleosporales incertae sedis</taxon>
        <taxon>Lojkania</taxon>
    </lineage>
</organism>
<comment type="caution">
    <text evidence="2">The sequence shown here is derived from an EMBL/GenBank/DDBJ whole genome shotgun (WGS) entry which is preliminary data.</text>
</comment>
<sequence>MAPTPSPRSWFTTLHSSGRIRLDQYGAKAARRSAWNNTTKESPSRPPRATVSLPRARPPRMTASEKQAAQGAERVKRTLNSAAPQHRSTVAASLSPSLSMSVEQRTALCSAVFRCCNPRSKEATECGGGRSA</sequence>
<name>A0A9P4N744_9PLEO</name>
<reference evidence="3" key="1">
    <citation type="journal article" date="2020" name="Stud. Mycol.">
        <title>101 Dothideomycetes genomes: A test case for predicting lifestyles and emergence of pathogens.</title>
        <authorList>
            <person name="Haridas S."/>
            <person name="Albert R."/>
            <person name="Binder M."/>
            <person name="Bloem J."/>
            <person name="LaButti K."/>
            <person name="Salamov A."/>
            <person name="Andreopoulos B."/>
            <person name="Baker S."/>
            <person name="Barry K."/>
            <person name="Bills G."/>
            <person name="Bluhm B."/>
            <person name="Cannon C."/>
            <person name="Castanera R."/>
            <person name="Culley D."/>
            <person name="Daum C."/>
            <person name="Ezra D."/>
            <person name="Gonzalez J."/>
            <person name="Henrissat B."/>
            <person name="Kuo A."/>
            <person name="Liang C."/>
            <person name="Lipzen A."/>
            <person name="Lutzoni F."/>
            <person name="Magnuson J."/>
            <person name="Mondo S."/>
            <person name="Nolan M."/>
            <person name="Ohm R."/>
            <person name="Pangilinan J."/>
            <person name="Park H.-J."/>
            <person name="Ramirez L."/>
            <person name="Alfaro M."/>
            <person name="Sun H."/>
            <person name="Tritt A."/>
            <person name="Yoshinaga Y."/>
            <person name="Zwiers L.-H."/>
            <person name="Turgeon B."/>
            <person name="Goodwin S."/>
            <person name="Spatafora J."/>
            <person name="Crous P."/>
            <person name="Grigoriev I."/>
        </authorList>
    </citation>
    <scope>NUCLEOTIDE SEQUENCE [LARGE SCALE GENOMIC DNA]</scope>
    <source>
        <strain evidence="3">CBS 304.66</strain>
    </source>
</reference>
<protein>
    <submittedName>
        <fullName evidence="2">Uncharacterized protein</fullName>
    </submittedName>
</protein>
<dbReference type="EMBL" id="ML986586">
    <property type="protein sequence ID" value="KAF2268438.1"/>
    <property type="molecule type" value="Genomic_DNA"/>
</dbReference>
<dbReference type="Proteomes" id="UP000800093">
    <property type="component" value="Unassembled WGS sequence"/>
</dbReference>
<evidence type="ECO:0000313" key="3">
    <source>
        <dbReference type="Proteomes" id="UP000800093"/>
    </source>
</evidence>
<keyword evidence="3" id="KW-1185">Reference proteome</keyword>
<evidence type="ECO:0000313" key="2">
    <source>
        <dbReference type="EMBL" id="KAF2268438.1"/>
    </source>
</evidence>